<dbReference type="KEGG" id="mng:MNEG_16318"/>
<reference evidence="2 3" key="1">
    <citation type="journal article" date="2013" name="BMC Genomics">
        <title>Reconstruction of the lipid metabolism for the microalga Monoraphidium neglectum from its genome sequence reveals characteristics suitable for biofuel production.</title>
        <authorList>
            <person name="Bogen C."/>
            <person name="Al-Dilaimi A."/>
            <person name="Albersmeier A."/>
            <person name="Wichmann J."/>
            <person name="Grundmann M."/>
            <person name="Rupp O."/>
            <person name="Lauersen K.J."/>
            <person name="Blifernez-Klassen O."/>
            <person name="Kalinowski J."/>
            <person name="Goesmann A."/>
            <person name="Mussgnug J.H."/>
            <person name="Kruse O."/>
        </authorList>
    </citation>
    <scope>NUCLEOTIDE SEQUENCE [LARGE SCALE GENOMIC DNA]</scope>
    <source>
        <strain evidence="2 3">SAG 48.87</strain>
    </source>
</reference>
<dbReference type="GeneID" id="25734065"/>
<name>A0A0D2LNW8_9CHLO</name>
<accession>A0A0D2LNW8</accession>
<dbReference type="RefSeq" id="XP_013890666.1">
    <property type="nucleotide sequence ID" value="XM_014035212.1"/>
</dbReference>
<dbReference type="STRING" id="145388.A0A0D2LNW8"/>
<dbReference type="AlphaFoldDB" id="A0A0D2LNW8"/>
<feature type="coiled-coil region" evidence="1">
    <location>
        <begin position="16"/>
        <end position="108"/>
    </location>
</feature>
<dbReference type="EMBL" id="KK106449">
    <property type="protein sequence ID" value="KIY91646.1"/>
    <property type="molecule type" value="Genomic_DNA"/>
</dbReference>
<protein>
    <submittedName>
        <fullName evidence="2">WD repeat-containing protein 65</fullName>
    </submittedName>
</protein>
<dbReference type="OrthoDB" id="47276at2759"/>
<organism evidence="2 3">
    <name type="scientific">Monoraphidium neglectum</name>
    <dbReference type="NCBI Taxonomy" id="145388"/>
    <lineage>
        <taxon>Eukaryota</taxon>
        <taxon>Viridiplantae</taxon>
        <taxon>Chlorophyta</taxon>
        <taxon>core chlorophytes</taxon>
        <taxon>Chlorophyceae</taxon>
        <taxon>CS clade</taxon>
        <taxon>Sphaeropleales</taxon>
        <taxon>Selenastraceae</taxon>
        <taxon>Monoraphidium</taxon>
    </lineage>
</organism>
<dbReference type="PANTHER" id="PTHR32215:SF0">
    <property type="entry name" value="CILIA- AND FLAGELLA-ASSOCIATED PROTEIN 57"/>
    <property type="match status" value="1"/>
</dbReference>
<evidence type="ECO:0000313" key="2">
    <source>
        <dbReference type="EMBL" id="KIY91646.1"/>
    </source>
</evidence>
<gene>
    <name evidence="2" type="ORF">MNEG_16318</name>
</gene>
<dbReference type="Proteomes" id="UP000054498">
    <property type="component" value="Unassembled WGS sequence"/>
</dbReference>
<dbReference type="PANTHER" id="PTHR32215">
    <property type="entry name" value="CILIA- AND FLAGELLA-ASSOCIATED PROTEIN 57"/>
    <property type="match status" value="1"/>
</dbReference>
<sequence>MRGPDLPANVVPQAKLMTEVERYSSLLQEKEALNERWDEQNALLVESHERVIAELTEEYEAKLAEEALAKEALRQEKEGLEREFAEVKRQMEEDADCEIEDLKETYEQRLGAERETALRLKGENGIMRKKFQPWDSRHLRPPTCDVIMTSS</sequence>
<keyword evidence="3" id="KW-1185">Reference proteome</keyword>
<evidence type="ECO:0000256" key="1">
    <source>
        <dbReference type="SAM" id="Coils"/>
    </source>
</evidence>
<proteinExistence type="predicted"/>
<evidence type="ECO:0000313" key="3">
    <source>
        <dbReference type="Proteomes" id="UP000054498"/>
    </source>
</evidence>
<keyword evidence="1" id="KW-0175">Coiled coil</keyword>
<dbReference type="InterPro" id="IPR052993">
    <property type="entry name" value="CFA-57"/>
</dbReference>